<dbReference type="EMBL" id="BMXE01000003">
    <property type="protein sequence ID" value="GHB31471.1"/>
    <property type="molecule type" value="Genomic_DNA"/>
</dbReference>
<organism evidence="2 3">
    <name type="scientific">Pseudovibrio japonicus</name>
    <dbReference type="NCBI Taxonomy" id="366534"/>
    <lineage>
        <taxon>Bacteria</taxon>
        <taxon>Pseudomonadati</taxon>
        <taxon>Pseudomonadota</taxon>
        <taxon>Alphaproteobacteria</taxon>
        <taxon>Hyphomicrobiales</taxon>
        <taxon>Stappiaceae</taxon>
        <taxon>Pseudovibrio</taxon>
    </lineage>
</organism>
<evidence type="ECO:0000313" key="3">
    <source>
        <dbReference type="Proteomes" id="UP000637980"/>
    </source>
</evidence>
<gene>
    <name evidence="2" type="ORF">GCM10007094_20070</name>
</gene>
<keyword evidence="3" id="KW-1185">Reference proteome</keyword>
<dbReference type="PROSITE" id="PS51186">
    <property type="entry name" value="GNAT"/>
    <property type="match status" value="1"/>
</dbReference>
<proteinExistence type="predicted"/>
<evidence type="ECO:0000313" key="2">
    <source>
        <dbReference type="EMBL" id="GHB31471.1"/>
    </source>
</evidence>
<dbReference type="SUPFAM" id="SSF55729">
    <property type="entry name" value="Acyl-CoA N-acyltransferases (Nat)"/>
    <property type="match status" value="1"/>
</dbReference>
<dbReference type="InterPro" id="IPR016181">
    <property type="entry name" value="Acyl_CoA_acyltransferase"/>
</dbReference>
<name>A0ABQ3EAD9_9HYPH</name>
<dbReference type="InterPro" id="IPR000182">
    <property type="entry name" value="GNAT_dom"/>
</dbReference>
<dbReference type="Gene3D" id="3.40.630.30">
    <property type="match status" value="1"/>
</dbReference>
<dbReference type="Proteomes" id="UP000637980">
    <property type="component" value="Unassembled WGS sequence"/>
</dbReference>
<dbReference type="RefSeq" id="WP_189436634.1">
    <property type="nucleotide sequence ID" value="NZ_BMXE01000003.1"/>
</dbReference>
<evidence type="ECO:0000259" key="1">
    <source>
        <dbReference type="PROSITE" id="PS51186"/>
    </source>
</evidence>
<sequence>MNTSELMKLYYRYERANSFPFKAQKVRNHNTIKIVTPRKSGSFIAGYKFSTDNIRQAIQDEIDYFTEQRKSFEWKVYGTDEPSYLPTELVSLGFTPDDPEAFMIKELKDSEFDTLTLTGTIKQIANEAGVNDAIQVSEQVWENDFSDLRQDLTDRLHNTPDQISLYVAYENDLPVSSAWITYTPGSPFAGLWGGSTINEARGKGYYRELLYIRAAEARKRGVKYLTVDASDMSRPILEKFDFKYITETRPYQYTVD</sequence>
<dbReference type="CDD" id="cd04301">
    <property type="entry name" value="NAT_SF"/>
    <property type="match status" value="1"/>
</dbReference>
<comment type="caution">
    <text evidence="2">The sequence shown here is derived from an EMBL/GenBank/DDBJ whole genome shotgun (WGS) entry which is preliminary data.</text>
</comment>
<feature type="domain" description="N-acetyltransferase" evidence="1">
    <location>
        <begin position="119"/>
        <end position="256"/>
    </location>
</feature>
<accession>A0ABQ3EAD9</accession>
<reference evidence="3" key="1">
    <citation type="journal article" date="2019" name="Int. J. Syst. Evol. Microbiol.">
        <title>The Global Catalogue of Microorganisms (GCM) 10K type strain sequencing project: providing services to taxonomists for standard genome sequencing and annotation.</title>
        <authorList>
            <consortium name="The Broad Institute Genomics Platform"/>
            <consortium name="The Broad Institute Genome Sequencing Center for Infectious Disease"/>
            <person name="Wu L."/>
            <person name="Ma J."/>
        </authorList>
    </citation>
    <scope>NUCLEOTIDE SEQUENCE [LARGE SCALE GENOMIC DNA]</scope>
    <source>
        <strain evidence="3">KCTC 12861</strain>
    </source>
</reference>
<protein>
    <recommendedName>
        <fullName evidence="1">N-acetyltransferase domain-containing protein</fullName>
    </recommendedName>
</protein>